<evidence type="ECO:0000259" key="6">
    <source>
        <dbReference type="Pfam" id="PF14748"/>
    </source>
</evidence>
<dbReference type="PROSITE" id="PS00521">
    <property type="entry name" value="P5CR"/>
    <property type="match status" value="1"/>
</dbReference>
<evidence type="ECO:0000256" key="2">
    <source>
        <dbReference type="HAMAP-Rule" id="MF_01925"/>
    </source>
</evidence>
<dbReference type="Gene3D" id="1.10.3730.10">
    <property type="entry name" value="ProC C-terminal domain-like"/>
    <property type="match status" value="1"/>
</dbReference>
<dbReference type="Pfam" id="PF14748">
    <property type="entry name" value="P5CR_dimer"/>
    <property type="match status" value="1"/>
</dbReference>
<comment type="pathway">
    <text evidence="2 4">Amino-acid biosynthesis; L-proline biosynthesis; L-proline from L-glutamate 5-semialdehyde: step 1/1.</text>
</comment>
<comment type="subcellular location">
    <subcellularLocation>
        <location evidence="2">Cytoplasm</location>
    </subcellularLocation>
</comment>
<evidence type="ECO:0000313" key="7">
    <source>
        <dbReference type="EMBL" id="MCX7571202.1"/>
    </source>
</evidence>
<keyword evidence="8" id="KW-1185">Reference proteome</keyword>
<comment type="caution">
    <text evidence="7">The sequence shown here is derived from an EMBL/GenBank/DDBJ whole genome shotgun (WGS) entry which is preliminary data.</text>
</comment>
<sequence>METQTQRQTVLFIGAGRMAEAIFAGLLRREDARIGEIIVSNRSDRERLAALQARYGVTVTQDWREQIGRSTVVVLAMPPGDHKAVLAELASQIGGQFVVTVAAGVGTQLLEASLPAGTPVAWVMPNTAAMIGESISLYTYGQAVHEEHREILSLLLAGIGESAECTEQQIHELTAVTGSAPAFLYRFVEALEASAVSYGLSADTANKLVAQMVYGSAKMLKQGTPPAELRDGVTTPGGATAAGLRVLDERGYAEALQDAVVATNARAREMAEK</sequence>
<accession>A0ABT3X2R8</accession>
<comment type="catalytic activity">
    <reaction evidence="2 4">
        <text>L-proline + NADP(+) = (S)-1-pyrroline-5-carboxylate + NADPH + 2 H(+)</text>
        <dbReference type="Rhea" id="RHEA:14109"/>
        <dbReference type="ChEBI" id="CHEBI:15378"/>
        <dbReference type="ChEBI" id="CHEBI:17388"/>
        <dbReference type="ChEBI" id="CHEBI:57783"/>
        <dbReference type="ChEBI" id="CHEBI:58349"/>
        <dbReference type="ChEBI" id="CHEBI:60039"/>
        <dbReference type="EC" id="1.5.1.2"/>
    </reaction>
</comment>
<dbReference type="InterPro" id="IPR000304">
    <property type="entry name" value="Pyrroline-COOH_reductase"/>
</dbReference>
<dbReference type="EMBL" id="JAPMLT010000009">
    <property type="protein sequence ID" value="MCX7571202.1"/>
    <property type="molecule type" value="Genomic_DNA"/>
</dbReference>
<keyword evidence="2 4" id="KW-0641">Proline biosynthesis</keyword>
<evidence type="ECO:0000256" key="3">
    <source>
        <dbReference type="NCBIfam" id="TIGR00112"/>
    </source>
</evidence>
<keyword evidence="2 4" id="KW-0028">Amino-acid biosynthesis</keyword>
<evidence type="ECO:0000313" key="8">
    <source>
        <dbReference type="Proteomes" id="UP001208017"/>
    </source>
</evidence>
<dbReference type="PANTHER" id="PTHR11645:SF49">
    <property type="entry name" value="PYRROLINE-5-CARBOXYLATE REDUCTASE 1"/>
    <property type="match status" value="1"/>
</dbReference>
<dbReference type="Pfam" id="PF03807">
    <property type="entry name" value="F420_oxidored"/>
    <property type="match status" value="1"/>
</dbReference>
<gene>
    <name evidence="2 7" type="primary">proC</name>
    <name evidence="7" type="ORF">OS242_14720</name>
</gene>
<feature type="domain" description="Pyrroline-5-carboxylate reductase dimerisation" evidence="6">
    <location>
        <begin position="167"/>
        <end position="270"/>
    </location>
</feature>
<dbReference type="Proteomes" id="UP001208017">
    <property type="component" value="Unassembled WGS sequence"/>
</dbReference>
<dbReference type="SUPFAM" id="SSF51735">
    <property type="entry name" value="NAD(P)-binding Rossmann-fold domains"/>
    <property type="match status" value="1"/>
</dbReference>
<dbReference type="PIRSF" id="PIRSF000193">
    <property type="entry name" value="Pyrrol-5-carb_rd"/>
    <property type="match status" value="1"/>
</dbReference>
<name>A0ABT3X2R8_9BACL</name>
<comment type="function">
    <text evidence="2">Catalyzes the reduction of 1-pyrroline-5-carboxylate (PCA) to L-proline.</text>
</comment>
<dbReference type="GO" id="GO:0004735">
    <property type="term" value="F:pyrroline-5-carboxylate reductase activity"/>
    <property type="evidence" value="ECO:0007669"/>
    <property type="project" value="UniProtKB-EC"/>
</dbReference>
<proteinExistence type="inferred from homology"/>
<evidence type="ECO:0000256" key="4">
    <source>
        <dbReference type="RuleBase" id="RU003903"/>
    </source>
</evidence>
<evidence type="ECO:0000259" key="5">
    <source>
        <dbReference type="Pfam" id="PF03807"/>
    </source>
</evidence>
<keyword evidence="2" id="KW-0963">Cytoplasm</keyword>
<dbReference type="InterPro" id="IPR029036">
    <property type="entry name" value="P5CR_dimer"/>
</dbReference>
<dbReference type="EC" id="1.5.1.2" evidence="2 3"/>
<keyword evidence="2 4" id="KW-0521">NADP</keyword>
<reference evidence="7 8" key="1">
    <citation type="submission" date="2022-11" db="EMBL/GenBank/DDBJ databases">
        <title>Study of microbial diversity in lake waters.</title>
        <authorList>
            <person name="Zhang J."/>
        </authorList>
    </citation>
    <scope>NUCLEOTIDE SEQUENCE [LARGE SCALE GENOMIC DNA]</scope>
    <source>
        <strain evidence="7 8">DT12</strain>
    </source>
</reference>
<dbReference type="PANTHER" id="PTHR11645">
    <property type="entry name" value="PYRROLINE-5-CARBOXYLATE REDUCTASE"/>
    <property type="match status" value="1"/>
</dbReference>
<keyword evidence="2 4" id="KW-0560">Oxidoreductase</keyword>
<comment type="similarity">
    <text evidence="1 2 4">Belongs to the pyrroline-5-carboxylate reductase family.</text>
</comment>
<comment type="catalytic activity">
    <reaction evidence="2">
        <text>L-proline + NAD(+) = (S)-1-pyrroline-5-carboxylate + NADH + 2 H(+)</text>
        <dbReference type="Rhea" id="RHEA:14105"/>
        <dbReference type="ChEBI" id="CHEBI:15378"/>
        <dbReference type="ChEBI" id="CHEBI:17388"/>
        <dbReference type="ChEBI" id="CHEBI:57540"/>
        <dbReference type="ChEBI" id="CHEBI:57945"/>
        <dbReference type="ChEBI" id="CHEBI:60039"/>
        <dbReference type="EC" id="1.5.1.2"/>
    </reaction>
</comment>
<dbReference type="InterPro" id="IPR053790">
    <property type="entry name" value="P5CR-like_CS"/>
</dbReference>
<dbReference type="NCBIfam" id="TIGR00112">
    <property type="entry name" value="proC"/>
    <property type="match status" value="1"/>
</dbReference>
<dbReference type="SUPFAM" id="SSF48179">
    <property type="entry name" value="6-phosphogluconate dehydrogenase C-terminal domain-like"/>
    <property type="match status" value="1"/>
</dbReference>
<dbReference type="RefSeq" id="WP_267152447.1">
    <property type="nucleotide sequence ID" value="NZ_JAPMLT010000009.1"/>
</dbReference>
<dbReference type="Gene3D" id="3.40.50.720">
    <property type="entry name" value="NAD(P)-binding Rossmann-like Domain"/>
    <property type="match status" value="1"/>
</dbReference>
<dbReference type="InterPro" id="IPR008927">
    <property type="entry name" value="6-PGluconate_DH-like_C_sf"/>
</dbReference>
<protein>
    <recommendedName>
        <fullName evidence="2 3">Pyrroline-5-carboxylate reductase</fullName>
        <shortName evidence="2">P5C reductase</shortName>
        <shortName evidence="2">P5CR</shortName>
        <ecNumber evidence="2 3">1.5.1.2</ecNumber>
    </recommendedName>
    <alternativeName>
        <fullName evidence="2">PCA reductase</fullName>
    </alternativeName>
</protein>
<organism evidence="7 8">
    <name type="scientific">Tumebacillus lacus</name>
    <dbReference type="NCBI Taxonomy" id="2995335"/>
    <lineage>
        <taxon>Bacteria</taxon>
        <taxon>Bacillati</taxon>
        <taxon>Bacillota</taxon>
        <taxon>Bacilli</taxon>
        <taxon>Bacillales</taxon>
        <taxon>Alicyclobacillaceae</taxon>
        <taxon>Tumebacillus</taxon>
    </lineage>
</organism>
<feature type="domain" description="Pyrroline-5-carboxylate reductase catalytic N-terminal" evidence="5">
    <location>
        <begin position="10"/>
        <end position="104"/>
    </location>
</feature>
<dbReference type="InterPro" id="IPR036291">
    <property type="entry name" value="NAD(P)-bd_dom_sf"/>
</dbReference>
<evidence type="ECO:0000256" key="1">
    <source>
        <dbReference type="ARBA" id="ARBA00005525"/>
    </source>
</evidence>
<dbReference type="InterPro" id="IPR028939">
    <property type="entry name" value="P5C_Rdtase_cat_N"/>
</dbReference>
<dbReference type="HAMAP" id="MF_01925">
    <property type="entry name" value="P5C_reductase"/>
    <property type="match status" value="1"/>
</dbReference>